<evidence type="ECO:0000313" key="2">
    <source>
        <dbReference type="EMBL" id="XBS70295.1"/>
    </source>
</evidence>
<dbReference type="AlphaFoldDB" id="A0AAU7QAP4"/>
<dbReference type="InterPro" id="IPR036736">
    <property type="entry name" value="ACP-like_sf"/>
</dbReference>
<gene>
    <name evidence="2" type="ORF">ABK905_03245</name>
</gene>
<feature type="domain" description="Carrier" evidence="1">
    <location>
        <begin position="11"/>
        <end position="86"/>
    </location>
</feature>
<protein>
    <submittedName>
        <fullName evidence="2">Phosphopantetheine-binding protein</fullName>
    </submittedName>
</protein>
<evidence type="ECO:0000259" key="1">
    <source>
        <dbReference type="PROSITE" id="PS50075"/>
    </source>
</evidence>
<name>A0AAU7QAP4_9GAMM</name>
<dbReference type="InterPro" id="IPR009081">
    <property type="entry name" value="PP-bd_ACP"/>
</dbReference>
<proteinExistence type="predicted"/>
<dbReference type="PROSITE" id="PS50075">
    <property type="entry name" value="CARRIER"/>
    <property type="match status" value="1"/>
</dbReference>
<accession>A0AAU7QAP4</accession>
<dbReference type="Pfam" id="PF00550">
    <property type="entry name" value="PP-binding"/>
    <property type="match status" value="1"/>
</dbReference>
<reference evidence="2" key="1">
    <citation type="submission" date="2024-06" db="EMBL/GenBank/DDBJ databases">
        <authorList>
            <person name="Coelho C."/>
            <person name="Bento M."/>
            <person name="Garcia E."/>
            <person name="Camelo A."/>
            <person name="Brandao I."/>
            <person name="Espirito Santo C."/>
            <person name="Trovao J."/>
            <person name="Verissimo A."/>
            <person name="Costa J."/>
            <person name="Tiago I."/>
        </authorList>
    </citation>
    <scope>NUCLEOTIDE SEQUENCE</scope>
    <source>
        <strain evidence="2">KWT182</strain>
    </source>
</reference>
<sequence length="98" mass="10985">MNAALANHSDDAIGMRLHAMLAYRLGRQESEIQDHLHLVNELYVDSLDLVEIEIGISEMFDIHVSEKELLDSETVGDLSKIVKFHLEEKRAADSIIAG</sequence>
<organism evidence="2">
    <name type="scientific">Acerihabitans sp. KWT182</name>
    <dbReference type="NCBI Taxonomy" id="3157919"/>
    <lineage>
        <taxon>Bacteria</taxon>
        <taxon>Pseudomonadati</taxon>
        <taxon>Pseudomonadota</taxon>
        <taxon>Gammaproteobacteria</taxon>
        <taxon>Enterobacterales</taxon>
        <taxon>Pectobacteriaceae</taxon>
        <taxon>Acerihabitans</taxon>
    </lineage>
</organism>
<dbReference type="SUPFAM" id="SSF47336">
    <property type="entry name" value="ACP-like"/>
    <property type="match status" value="1"/>
</dbReference>
<dbReference type="Gene3D" id="1.10.1200.10">
    <property type="entry name" value="ACP-like"/>
    <property type="match status" value="1"/>
</dbReference>
<dbReference type="EMBL" id="CP157947">
    <property type="protein sequence ID" value="XBS70295.1"/>
    <property type="molecule type" value="Genomic_DNA"/>
</dbReference>